<dbReference type="EMBL" id="CP034170">
    <property type="protein sequence ID" value="AZI57439.1"/>
    <property type="molecule type" value="Genomic_DNA"/>
</dbReference>
<reference evidence="1 2" key="2">
    <citation type="submission" date="2018-12" db="EMBL/GenBank/DDBJ databases">
        <title>Nakamurella antarcticus sp. nov., isolated from Antarctica South Shetland Islands soil.</title>
        <authorList>
            <person name="Peng F."/>
        </authorList>
    </citation>
    <scope>NUCLEOTIDE SEQUENCE [LARGE SCALE GENOMIC DNA]</scope>
    <source>
        <strain evidence="1 2">S14-144</strain>
    </source>
</reference>
<organism evidence="1 2">
    <name type="scientific">Nakamurella antarctica</name>
    <dbReference type="NCBI Taxonomy" id="1902245"/>
    <lineage>
        <taxon>Bacteria</taxon>
        <taxon>Bacillati</taxon>
        <taxon>Actinomycetota</taxon>
        <taxon>Actinomycetes</taxon>
        <taxon>Nakamurellales</taxon>
        <taxon>Nakamurellaceae</taxon>
        <taxon>Nakamurella</taxon>
    </lineage>
</organism>
<accession>A0A3G8ZJA2</accession>
<protein>
    <submittedName>
        <fullName evidence="1">Uncharacterized protein</fullName>
    </submittedName>
</protein>
<gene>
    <name evidence="1" type="ORF">EH165_03955</name>
</gene>
<dbReference type="Proteomes" id="UP000268084">
    <property type="component" value="Chromosome"/>
</dbReference>
<dbReference type="KEGG" id="nak:EH165_03955"/>
<evidence type="ECO:0000313" key="1">
    <source>
        <dbReference type="EMBL" id="AZI57439.1"/>
    </source>
</evidence>
<reference evidence="1 2" key="1">
    <citation type="submission" date="2018-11" db="EMBL/GenBank/DDBJ databases">
        <authorList>
            <person name="Da X."/>
        </authorList>
    </citation>
    <scope>NUCLEOTIDE SEQUENCE [LARGE SCALE GENOMIC DNA]</scope>
    <source>
        <strain evidence="1 2">S14-144</strain>
    </source>
</reference>
<sequence length="69" mass="7020">MAELSVVDAMAELSGVDAMAELLEAGVDAAVLASDEPHADSSSAPAAALAISQVRVERVVETVTRTPNL</sequence>
<keyword evidence="2" id="KW-1185">Reference proteome</keyword>
<proteinExistence type="predicted"/>
<evidence type="ECO:0000313" key="2">
    <source>
        <dbReference type="Proteomes" id="UP000268084"/>
    </source>
</evidence>
<dbReference type="AlphaFoldDB" id="A0A3G8ZJA2"/>
<name>A0A3G8ZJA2_9ACTN</name>